<keyword evidence="7" id="KW-0560">Oxidoreductase</keyword>
<dbReference type="PANTHER" id="PTHR10003">
    <property type="entry name" value="SUPEROXIDE DISMUTASE CU-ZN -RELATED"/>
    <property type="match status" value="1"/>
</dbReference>
<protein>
    <recommendedName>
        <fullName evidence="3">Superoxide dismutase [Cu-Zn]</fullName>
        <ecNumber evidence="2">1.15.1.1</ecNumber>
    </recommendedName>
</protein>
<evidence type="ECO:0000256" key="5">
    <source>
        <dbReference type="ARBA" id="ARBA00022723"/>
    </source>
</evidence>
<evidence type="ECO:0000256" key="9">
    <source>
        <dbReference type="ARBA" id="ARBA00024900"/>
    </source>
</evidence>
<evidence type="ECO:0000256" key="4">
    <source>
        <dbReference type="ARBA" id="ARBA00022475"/>
    </source>
</evidence>
<dbReference type="STRING" id="317577.GCA_000419625_03170"/>
<dbReference type="CDD" id="cd00305">
    <property type="entry name" value="Cu-Zn_Superoxide_Dismutase"/>
    <property type="match status" value="1"/>
</dbReference>
<dbReference type="Pfam" id="PF00080">
    <property type="entry name" value="Sod_Cu"/>
    <property type="match status" value="1"/>
</dbReference>
<dbReference type="FunFam" id="2.60.40.200:FF:000012">
    <property type="entry name" value="Superoxide dismutase [Cu-Zn]"/>
    <property type="match status" value="1"/>
</dbReference>
<evidence type="ECO:0000256" key="3">
    <source>
        <dbReference type="ARBA" id="ARBA00020928"/>
    </source>
</evidence>
<dbReference type="EMBL" id="CP021082">
    <property type="protein sequence ID" value="ASN82520.1"/>
    <property type="molecule type" value="Genomic_DNA"/>
</dbReference>
<evidence type="ECO:0000313" key="14">
    <source>
        <dbReference type="Proteomes" id="UP000259030"/>
    </source>
</evidence>
<keyword evidence="8" id="KW-0472">Membrane</keyword>
<evidence type="ECO:0000256" key="10">
    <source>
        <dbReference type="ARBA" id="ARBA00049204"/>
    </source>
</evidence>
<evidence type="ECO:0000256" key="11">
    <source>
        <dbReference type="SAM" id="SignalP"/>
    </source>
</evidence>
<dbReference type="Gene3D" id="2.120.10.30">
    <property type="entry name" value="TolB, C-terminal domain"/>
    <property type="match status" value="1"/>
</dbReference>
<organism evidence="13 14">
    <name type="scientific">Deinococcus ficus</name>
    <dbReference type="NCBI Taxonomy" id="317577"/>
    <lineage>
        <taxon>Bacteria</taxon>
        <taxon>Thermotogati</taxon>
        <taxon>Deinococcota</taxon>
        <taxon>Deinococci</taxon>
        <taxon>Deinococcales</taxon>
        <taxon>Deinococcaceae</taxon>
        <taxon>Deinococcus</taxon>
    </lineage>
</organism>
<gene>
    <name evidence="13" type="ORF">DFI_15175</name>
</gene>
<accession>A0A221T0W9</accession>
<keyword evidence="14" id="KW-1185">Reference proteome</keyword>
<dbReference type="GO" id="GO:0004784">
    <property type="term" value="F:superoxide dismutase activity"/>
    <property type="evidence" value="ECO:0007669"/>
    <property type="project" value="UniProtKB-EC"/>
</dbReference>
<keyword evidence="13" id="KW-0614">Plasmid</keyword>
<feature type="domain" description="Superoxide dismutase copper/zinc binding" evidence="12">
    <location>
        <begin position="59"/>
        <end position="201"/>
    </location>
</feature>
<name>A0A221T0W9_9DEIO</name>
<comment type="similarity">
    <text evidence="1">Belongs to the Cu-Zn superoxide dismutase family.</text>
</comment>
<reference evidence="13 14" key="1">
    <citation type="submission" date="2017-05" db="EMBL/GenBank/DDBJ databases">
        <title>The complete genome sequence of Deinococcus ficus isolated from the rhizosphere of the Ficus religiosa L. in Taiwan.</title>
        <authorList>
            <person name="Wu K.-M."/>
            <person name="Liao T.-L."/>
            <person name="Liu Y.-M."/>
            <person name="Young C.-C."/>
            <person name="Tsai S.-F."/>
        </authorList>
    </citation>
    <scope>NUCLEOTIDE SEQUENCE [LARGE SCALE GENOMIC DNA]</scope>
    <source>
        <strain evidence="13 14">CC-FR2-10</strain>
        <plasmid evidence="14">pdfi1</plasmid>
    </source>
</reference>
<dbReference type="KEGG" id="dfc:DFI_15175"/>
<dbReference type="InterPro" id="IPR024134">
    <property type="entry name" value="SOD_Cu/Zn_/chaperone"/>
</dbReference>
<keyword evidence="4" id="KW-1003">Cell membrane</keyword>
<dbReference type="EC" id="1.15.1.1" evidence="2"/>
<keyword evidence="5" id="KW-0479">Metal-binding</keyword>
<dbReference type="AlphaFoldDB" id="A0A221T0W9"/>
<evidence type="ECO:0000256" key="8">
    <source>
        <dbReference type="ARBA" id="ARBA00023136"/>
    </source>
</evidence>
<dbReference type="InterPro" id="IPR001424">
    <property type="entry name" value="SOD_Cu_Zn_dom"/>
</dbReference>
<evidence type="ECO:0000256" key="1">
    <source>
        <dbReference type="ARBA" id="ARBA00010457"/>
    </source>
</evidence>
<evidence type="ECO:0000259" key="12">
    <source>
        <dbReference type="Pfam" id="PF00080"/>
    </source>
</evidence>
<dbReference type="RefSeq" id="WP_051308097.1">
    <property type="nucleotide sequence ID" value="NZ_CP021082.1"/>
</dbReference>
<evidence type="ECO:0000256" key="6">
    <source>
        <dbReference type="ARBA" id="ARBA00022833"/>
    </source>
</evidence>
<dbReference type="Gene3D" id="2.60.40.200">
    <property type="entry name" value="Superoxide dismutase, copper/zinc binding domain"/>
    <property type="match status" value="1"/>
</dbReference>
<keyword evidence="6" id="KW-0862">Zinc</keyword>
<dbReference type="InterPro" id="IPR011042">
    <property type="entry name" value="6-blade_b-propeller_TolB-like"/>
</dbReference>
<sequence>MPVQRSRPPRLAALSGLLTLGAMAALGVGAAGGSDMAAPAPSPALSATATLRDPAGQVLGTARFRPLGSGNGPVEVTVSVRGLAPGQHGMHVHEYGRCTPGVDPATNTVVPFGGAGGHFDPGMSRNHDDPQAANLYGHGGDLPMLTVGPDGTGQVTFQSSKIRLSGADGVLNRSIVIHARPDDYRSDPAGMSGARERCGVIVRDRFTARDYALPGVQTYPEGVAYDARKGLLYTGSAANGTIWAVNAATGAVSVFQEGGALGRQVALGLKVDAQGRLWVAGGAQGTVSVLSPDGVTLKVLETPPSPRPYINDLTPAPDGNVYVTDSSRPVIYRVTPDLTLDAWLDLAGTPLKYGPGVNLNGIAATPDGRYLLAIQLNTGELWRIDLRSRAVHRVMTGLVNGDGLLLDGRTLYVARNKDQVVSKVTLSADYASGQLVLNEPLTGLRFPATLTRIGNDLVVTQAQLDKLQGGTPETPFRLTRFPKF</sequence>
<dbReference type="SUPFAM" id="SSF63829">
    <property type="entry name" value="Calcium-dependent phosphotriesterase"/>
    <property type="match status" value="1"/>
</dbReference>
<dbReference type="SUPFAM" id="SSF49329">
    <property type="entry name" value="Cu,Zn superoxide dismutase-like"/>
    <property type="match status" value="1"/>
</dbReference>
<comment type="catalytic activity">
    <reaction evidence="10">
        <text>2 superoxide + 2 H(+) = H2O2 + O2</text>
        <dbReference type="Rhea" id="RHEA:20696"/>
        <dbReference type="ChEBI" id="CHEBI:15378"/>
        <dbReference type="ChEBI" id="CHEBI:15379"/>
        <dbReference type="ChEBI" id="CHEBI:16240"/>
        <dbReference type="ChEBI" id="CHEBI:18421"/>
        <dbReference type="EC" id="1.15.1.1"/>
    </reaction>
</comment>
<proteinExistence type="inferred from homology"/>
<dbReference type="GO" id="GO:0005507">
    <property type="term" value="F:copper ion binding"/>
    <property type="evidence" value="ECO:0007669"/>
    <property type="project" value="InterPro"/>
</dbReference>
<feature type="chain" id="PRO_5011267248" description="Superoxide dismutase [Cu-Zn]" evidence="11">
    <location>
        <begin position="25"/>
        <end position="484"/>
    </location>
</feature>
<keyword evidence="11" id="KW-0732">Signal</keyword>
<comment type="function">
    <text evidence="9">Destroys radicals which are normally produced within the cells and which are toxic to biological systems. May play a role in favoring mycobacterial survival in phagocytes.</text>
</comment>
<evidence type="ECO:0000256" key="2">
    <source>
        <dbReference type="ARBA" id="ARBA00012682"/>
    </source>
</evidence>
<feature type="signal peptide" evidence="11">
    <location>
        <begin position="1"/>
        <end position="24"/>
    </location>
</feature>
<dbReference type="InterPro" id="IPR036423">
    <property type="entry name" value="SOD-like_Cu/Zn_dom_sf"/>
</dbReference>
<evidence type="ECO:0000256" key="7">
    <source>
        <dbReference type="ARBA" id="ARBA00023002"/>
    </source>
</evidence>
<evidence type="ECO:0000313" key="13">
    <source>
        <dbReference type="EMBL" id="ASN82520.1"/>
    </source>
</evidence>
<geneLocation type="plasmid" evidence="14">
    <name>pdfi1</name>
</geneLocation>
<dbReference type="Proteomes" id="UP000259030">
    <property type="component" value="Plasmid pDFI1"/>
</dbReference>